<dbReference type="InterPro" id="IPR013785">
    <property type="entry name" value="Aldolase_TIM"/>
</dbReference>
<gene>
    <name evidence="7" type="ORF">INT48_000462</name>
</gene>
<keyword evidence="3" id="KW-0288">FMN</keyword>
<dbReference type="AlphaFoldDB" id="A0A8H7SS31"/>
<organism evidence="7 8">
    <name type="scientific">Thamnidium elegans</name>
    <dbReference type="NCBI Taxonomy" id="101142"/>
    <lineage>
        <taxon>Eukaryota</taxon>
        <taxon>Fungi</taxon>
        <taxon>Fungi incertae sedis</taxon>
        <taxon>Mucoromycota</taxon>
        <taxon>Mucoromycotina</taxon>
        <taxon>Mucoromycetes</taxon>
        <taxon>Mucorales</taxon>
        <taxon>Mucorineae</taxon>
        <taxon>Mucoraceae</taxon>
        <taxon>Thamnidium</taxon>
    </lineage>
</organism>
<keyword evidence="4" id="KW-0521">NADP</keyword>
<evidence type="ECO:0000256" key="4">
    <source>
        <dbReference type="ARBA" id="ARBA00022857"/>
    </source>
</evidence>
<comment type="cofactor">
    <cofactor evidence="1">
        <name>FMN</name>
        <dbReference type="ChEBI" id="CHEBI:58210"/>
    </cofactor>
</comment>
<dbReference type="GO" id="GO:0010181">
    <property type="term" value="F:FMN binding"/>
    <property type="evidence" value="ECO:0007669"/>
    <property type="project" value="InterPro"/>
</dbReference>
<protein>
    <recommendedName>
        <fullName evidence="6">NADH:flavin oxidoreductase/NADH oxidase N-terminal domain-containing protein</fullName>
    </recommendedName>
</protein>
<dbReference type="PANTHER" id="PTHR43303">
    <property type="entry name" value="NADPH DEHYDROGENASE C23G7.10C-RELATED"/>
    <property type="match status" value="1"/>
</dbReference>
<reference evidence="7" key="1">
    <citation type="submission" date="2021-01" db="EMBL/GenBank/DDBJ databases">
        <title>Metabolic potential, ecology and presence of endohyphal bacteria is reflected in genomic diversity of Mucoromycotina.</title>
        <authorList>
            <person name="Muszewska A."/>
            <person name="Okrasinska A."/>
            <person name="Steczkiewicz K."/>
            <person name="Drgas O."/>
            <person name="Orlowska M."/>
            <person name="Perlinska-Lenart U."/>
            <person name="Aleksandrzak-Piekarczyk T."/>
            <person name="Szatraj K."/>
            <person name="Zielenkiewicz U."/>
            <person name="Pilsyk S."/>
            <person name="Malc E."/>
            <person name="Mieczkowski P."/>
            <person name="Kruszewska J.S."/>
            <person name="Biernat P."/>
            <person name="Pawlowska J."/>
        </authorList>
    </citation>
    <scope>NUCLEOTIDE SEQUENCE</scope>
    <source>
        <strain evidence="7">WA0000018081</strain>
    </source>
</reference>
<evidence type="ECO:0000256" key="2">
    <source>
        <dbReference type="ARBA" id="ARBA00022630"/>
    </source>
</evidence>
<dbReference type="SUPFAM" id="SSF51395">
    <property type="entry name" value="FMN-linked oxidoreductases"/>
    <property type="match status" value="1"/>
</dbReference>
<dbReference type="InterPro" id="IPR001155">
    <property type="entry name" value="OxRdtase_FMN_N"/>
</dbReference>
<dbReference type="Pfam" id="PF00724">
    <property type="entry name" value="Oxidored_FMN"/>
    <property type="match status" value="1"/>
</dbReference>
<dbReference type="Gene3D" id="3.20.20.70">
    <property type="entry name" value="Aldolase class I"/>
    <property type="match status" value="2"/>
</dbReference>
<dbReference type="EMBL" id="JAEPRE010000050">
    <property type="protein sequence ID" value="KAG2234559.1"/>
    <property type="molecule type" value="Genomic_DNA"/>
</dbReference>
<name>A0A8H7SS31_9FUNG</name>
<sequence length="307" mass="34357">MEIVLDYILNNIISSYYDDKYPSPTSYKRTSACWYSARNRIIVSPMCMYSSEDSCITPEDAGIWSDTHIPALQQTTTLIKSQGSIPALQIGHAGRKASVYSPFHELPGLPLTKEFGGWPDQVVVPYTIALSEDYTVSKEMAEQDMNWASIFADKAGVEVLEIHNAYGYLIHSFLSGNSNIRTDQYGGSLENRMWFPLKIIHCVRDTCPQHKPLWVQLNKIGVDVIDVSSSGNLEIADYFAGPLYQIPLCQYIKKEANVTTSAVGVITEPKGVEEILQKDKADYILLVREFSRDSGWVFREACTGAMA</sequence>
<proteinExistence type="predicted"/>
<evidence type="ECO:0000256" key="3">
    <source>
        <dbReference type="ARBA" id="ARBA00022643"/>
    </source>
</evidence>
<dbReference type="GO" id="GO:0003959">
    <property type="term" value="F:NADPH dehydrogenase activity"/>
    <property type="evidence" value="ECO:0007669"/>
    <property type="project" value="InterPro"/>
</dbReference>
<dbReference type="Proteomes" id="UP000613177">
    <property type="component" value="Unassembled WGS sequence"/>
</dbReference>
<evidence type="ECO:0000313" key="7">
    <source>
        <dbReference type="EMBL" id="KAG2234559.1"/>
    </source>
</evidence>
<evidence type="ECO:0000259" key="6">
    <source>
        <dbReference type="Pfam" id="PF00724"/>
    </source>
</evidence>
<dbReference type="PANTHER" id="PTHR43303:SF4">
    <property type="entry name" value="NADPH DEHYDROGENASE C23G7.10C-RELATED"/>
    <property type="match status" value="1"/>
</dbReference>
<keyword evidence="2" id="KW-0285">Flavoprotein</keyword>
<evidence type="ECO:0000256" key="1">
    <source>
        <dbReference type="ARBA" id="ARBA00001917"/>
    </source>
</evidence>
<accession>A0A8H7SS31</accession>
<evidence type="ECO:0000256" key="5">
    <source>
        <dbReference type="ARBA" id="ARBA00023002"/>
    </source>
</evidence>
<dbReference type="InterPro" id="IPR044152">
    <property type="entry name" value="YqjM-like"/>
</dbReference>
<keyword evidence="5" id="KW-0560">Oxidoreductase</keyword>
<feature type="domain" description="NADH:flavin oxidoreductase/NADH oxidase N-terminal" evidence="6">
    <location>
        <begin position="46"/>
        <end position="211"/>
    </location>
</feature>
<evidence type="ECO:0000313" key="8">
    <source>
        <dbReference type="Proteomes" id="UP000613177"/>
    </source>
</evidence>
<dbReference type="GO" id="GO:0050661">
    <property type="term" value="F:NADP binding"/>
    <property type="evidence" value="ECO:0007669"/>
    <property type="project" value="InterPro"/>
</dbReference>
<comment type="caution">
    <text evidence="7">The sequence shown here is derived from an EMBL/GenBank/DDBJ whole genome shotgun (WGS) entry which is preliminary data.</text>
</comment>
<keyword evidence="8" id="KW-1185">Reference proteome</keyword>